<protein>
    <submittedName>
        <fullName evidence="2">Uncharacterized protein</fullName>
    </submittedName>
</protein>
<feature type="compositionally biased region" description="Low complexity" evidence="1">
    <location>
        <begin position="1"/>
        <end position="12"/>
    </location>
</feature>
<comment type="caution">
    <text evidence="2">The sequence shown here is derived from an EMBL/GenBank/DDBJ whole genome shotgun (WGS) entry which is preliminary data.</text>
</comment>
<sequence length="75" mass="7707">MQQLPAGNLAPASGGGSGGGGLPVTATSQESSSRREATAAQQDAKQRNSTFEWTANGRNIADLANIKAFIQMCVN</sequence>
<proteinExistence type="predicted"/>
<evidence type="ECO:0000256" key="1">
    <source>
        <dbReference type="SAM" id="MobiDB-lite"/>
    </source>
</evidence>
<feature type="compositionally biased region" description="Polar residues" evidence="1">
    <location>
        <begin position="39"/>
        <end position="51"/>
    </location>
</feature>
<evidence type="ECO:0000313" key="3">
    <source>
        <dbReference type="Proteomes" id="UP000326396"/>
    </source>
</evidence>
<dbReference type="Proteomes" id="UP000326396">
    <property type="component" value="Linkage Group LG1"/>
</dbReference>
<feature type="compositionally biased region" description="Gly residues" evidence="1">
    <location>
        <begin position="13"/>
        <end position="22"/>
    </location>
</feature>
<organism evidence="2 3">
    <name type="scientific">Mikania micrantha</name>
    <name type="common">bitter vine</name>
    <dbReference type="NCBI Taxonomy" id="192012"/>
    <lineage>
        <taxon>Eukaryota</taxon>
        <taxon>Viridiplantae</taxon>
        <taxon>Streptophyta</taxon>
        <taxon>Embryophyta</taxon>
        <taxon>Tracheophyta</taxon>
        <taxon>Spermatophyta</taxon>
        <taxon>Magnoliopsida</taxon>
        <taxon>eudicotyledons</taxon>
        <taxon>Gunneridae</taxon>
        <taxon>Pentapetalae</taxon>
        <taxon>asterids</taxon>
        <taxon>campanulids</taxon>
        <taxon>Asterales</taxon>
        <taxon>Asteraceae</taxon>
        <taxon>Asteroideae</taxon>
        <taxon>Heliantheae alliance</taxon>
        <taxon>Eupatorieae</taxon>
        <taxon>Mikania</taxon>
    </lineage>
</organism>
<keyword evidence="3" id="KW-1185">Reference proteome</keyword>
<name>A0A5N6Q0T7_9ASTR</name>
<dbReference type="AlphaFoldDB" id="A0A5N6Q0T7"/>
<evidence type="ECO:0000313" key="2">
    <source>
        <dbReference type="EMBL" id="KAD7478245.1"/>
    </source>
</evidence>
<reference evidence="2 3" key="1">
    <citation type="submission" date="2019-05" db="EMBL/GenBank/DDBJ databases">
        <title>Mikania micrantha, genome provides insights into the molecular mechanism of rapid growth.</title>
        <authorList>
            <person name="Liu B."/>
        </authorList>
    </citation>
    <scope>NUCLEOTIDE SEQUENCE [LARGE SCALE GENOMIC DNA]</scope>
    <source>
        <strain evidence="2">NLD-2019</strain>
        <tissue evidence="2">Leaf</tissue>
    </source>
</reference>
<gene>
    <name evidence="2" type="ORF">E3N88_01381</name>
</gene>
<accession>A0A5N6Q0T7</accession>
<feature type="region of interest" description="Disordered" evidence="1">
    <location>
        <begin position="1"/>
        <end position="51"/>
    </location>
</feature>
<dbReference type="EMBL" id="SZYD01000001">
    <property type="protein sequence ID" value="KAD7478245.1"/>
    <property type="molecule type" value="Genomic_DNA"/>
</dbReference>